<reference evidence="1" key="1">
    <citation type="submission" date="2009-10" db="EMBL/GenBank/DDBJ databases">
        <title>Diversity of trophic interactions inside an arsenic-rich microbial ecosystem.</title>
        <authorList>
            <person name="Bertin P.N."/>
            <person name="Heinrich-Salmeron A."/>
            <person name="Pelletier E."/>
            <person name="Goulhen-Chollet F."/>
            <person name="Arsene-Ploetze F."/>
            <person name="Gallien S."/>
            <person name="Calteau A."/>
            <person name="Vallenet D."/>
            <person name="Casiot C."/>
            <person name="Chane-Woon-Ming B."/>
            <person name="Giloteaux L."/>
            <person name="Barakat M."/>
            <person name="Bonnefoy V."/>
            <person name="Bruneel O."/>
            <person name="Chandler M."/>
            <person name="Cleiss J."/>
            <person name="Duran R."/>
            <person name="Elbaz-Poulichet F."/>
            <person name="Fonknechten N."/>
            <person name="Lauga B."/>
            <person name="Mornico D."/>
            <person name="Ortet P."/>
            <person name="Schaeffer C."/>
            <person name="Siguier P."/>
            <person name="Alexander Thil Smith A."/>
            <person name="Van Dorsselaer A."/>
            <person name="Weissenbach J."/>
            <person name="Medigue C."/>
            <person name="Le Paslier D."/>
        </authorList>
    </citation>
    <scope>NUCLEOTIDE SEQUENCE</scope>
</reference>
<evidence type="ECO:0000313" key="1">
    <source>
        <dbReference type="EMBL" id="CBH99551.1"/>
    </source>
</evidence>
<comment type="caution">
    <text evidence="1">The sequence shown here is derived from an EMBL/GenBank/DDBJ whole genome shotgun (WGS) entry which is preliminary data.</text>
</comment>
<organism evidence="1">
    <name type="scientific">mine drainage metagenome</name>
    <dbReference type="NCBI Taxonomy" id="410659"/>
    <lineage>
        <taxon>unclassified sequences</taxon>
        <taxon>metagenomes</taxon>
        <taxon>ecological metagenomes</taxon>
    </lineage>
</organism>
<gene>
    <name evidence="1" type="ORF">CARN3_0483</name>
</gene>
<dbReference type="EMBL" id="CABN01000027">
    <property type="protein sequence ID" value="CBH99551.1"/>
    <property type="molecule type" value="Genomic_DNA"/>
</dbReference>
<protein>
    <submittedName>
        <fullName evidence="1">Uncharacterized protein</fullName>
    </submittedName>
</protein>
<proteinExistence type="predicted"/>
<accession>E6PX92</accession>
<sequence length="39" mass="4740">MIDHAIRRHCLIITVNKDFIDYYRNHRFRKGKNGTFSMA</sequence>
<name>E6PX92_9ZZZZ</name>
<dbReference type="AlphaFoldDB" id="E6PX92"/>